<accession>A0A2P2QZF5</accession>
<dbReference type="AlphaFoldDB" id="A0A2P2QZF5"/>
<organism evidence="1">
    <name type="scientific">Rhizophora mucronata</name>
    <name type="common">Asiatic mangrove</name>
    <dbReference type="NCBI Taxonomy" id="61149"/>
    <lineage>
        <taxon>Eukaryota</taxon>
        <taxon>Viridiplantae</taxon>
        <taxon>Streptophyta</taxon>
        <taxon>Embryophyta</taxon>
        <taxon>Tracheophyta</taxon>
        <taxon>Spermatophyta</taxon>
        <taxon>Magnoliopsida</taxon>
        <taxon>eudicotyledons</taxon>
        <taxon>Gunneridae</taxon>
        <taxon>Pentapetalae</taxon>
        <taxon>rosids</taxon>
        <taxon>fabids</taxon>
        <taxon>Malpighiales</taxon>
        <taxon>Rhizophoraceae</taxon>
        <taxon>Rhizophora</taxon>
    </lineage>
</organism>
<dbReference type="EMBL" id="GGEC01091869">
    <property type="protein sequence ID" value="MBX72353.1"/>
    <property type="molecule type" value="Transcribed_RNA"/>
</dbReference>
<protein>
    <submittedName>
        <fullName evidence="1">Uncharacterized protein</fullName>
    </submittedName>
</protein>
<proteinExistence type="predicted"/>
<name>A0A2P2QZF5_RHIMU</name>
<sequence length="52" mass="5905">MSGYVVQLHIFNRILYEDSPDNFCMYGANIVICANNIKQASSLDSSLYICIR</sequence>
<reference evidence="1" key="1">
    <citation type="submission" date="2018-02" db="EMBL/GenBank/DDBJ databases">
        <title>Rhizophora mucronata_Transcriptome.</title>
        <authorList>
            <person name="Meera S.P."/>
            <person name="Sreeshan A."/>
            <person name="Augustine A."/>
        </authorList>
    </citation>
    <scope>NUCLEOTIDE SEQUENCE</scope>
    <source>
        <tissue evidence="1">Leaf</tissue>
    </source>
</reference>
<evidence type="ECO:0000313" key="1">
    <source>
        <dbReference type="EMBL" id="MBX72353.1"/>
    </source>
</evidence>